<name>A0A426Y391_ENSVE</name>
<sequence length="181" mass="19643">MCHALRKRTKLLRLPPYDSSGGYKNWAPAKESVTEFNGTRFRRTSRVPQGTGLSASGDGGGPSPVPGFVTRRRMVFPAPSEAAAGMWSCGQCSDPTNAPAPLGEDDHNQSSGERDGEEGARIVVPHPFTIIMTRGNGGPHSVDGDLDAVNGMRRYEDHEKNRIRLAHVSPPNTTRHVNLRC</sequence>
<dbReference type="EMBL" id="AMZH03015474">
    <property type="protein sequence ID" value="RRT45991.1"/>
    <property type="molecule type" value="Genomic_DNA"/>
</dbReference>
<evidence type="ECO:0000313" key="2">
    <source>
        <dbReference type="EMBL" id="RRT45991.1"/>
    </source>
</evidence>
<gene>
    <name evidence="2" type="ORF">B296_00045819</name>
</gene>
<protein>
    <submittedName>
        <fullName evidence="2">Uncharacterized protein</fullName>
    </submittedName>
</protein>
<dbReference type="Proteomes" id="UP000287651">
    <property type="component" value="Unassembled WGS sequence"/>
</dbReference>
<feature type="compositionally biased region" description="Basic and acidic residues" evidence="1">
    <location>
        <begin position="104"/>
        <end position="118"/>
    </location>
</feature>
<organism evidence="2 3">
    <name type="scientific">Ensete ventricosum</name>
    <name type="common">Abyssinian banana</name>
    <name type="synonym">Musa ensete</name>
    <dbReference type="NCBI Taxonomy" id="4639"/>
    <lineage>
        <taxon>Eukaryota</taxon>
        <taxon>Viridiplantae</taxon>
        <taxon>Streptophyta</taxon>
        <taxon>Embryophyta</taxon>
        <taxon>Tracheophyta</taxon>
        <taxon>Spermatophyta</taxon>
        <taxon>Magnoliopsida</taxon>
        <taxon>Liliopsida</taxon>
        <taxon>Zingiberales</taxon>
        <taxon>Musaceae</taxon>
        <taxon>Ensete</taxon>
    </lineage>
</organism>
<feature type="region of interest" description="Disordered" evidence="1">
    <location>
        <begin position="39"/>
        <end position="69"/>
    </location>
</feature>
<feature type="region of interest" description="Disordered" evidence="1">
    <location>
        <begin position="85"/>
        <end position="118"/>
    </location>
</feature>
<accession>A0A426Y391</accession>
<evidence type="ECO:0000313" key="3">
    <source>
        <dbReference type="Proteomes" id="UP000287651"/>
    </source>
</evidence>
<evidence type="ECO:0000256" key="1">
    <source>
        <dbReference type="SAM" id="MobiDB-lite"/>
    </source>
</evidence>
<reference evidence="2 3" key="1">
    <citation type="journal article" date="2014" name="Agronomy (Basel)">
        <title>A Draft Genome Sequence for Ensete ventricosum, the Drought-Tolerant Tree Against Hunger.</title>
        <authorList>
            <person name="Harrison J."/>
            <person name="Moore K.A."/>
            <person name="Paszkiewicz K."/>
            <person name="Jones T."/>
            <person name="Grant M."/>
            <person name="Ambacheew D."/>
            <person name="Muzemil S."/>
            <person name="Studholme D.J."/>
        </authorList>
    </citation>
    <scope>NUCLEOTIDE SEQUENCE [LARGE SCALE GENOMIC DNA]</scope>
</reference>
<comment type="caution">
    <text evidence="2">The sequence shown here is derived from an EMBL/GenBank/DDBJ whole genome shotgun (WGS) entry which is preliminary data.</text>
</comment>
<dbReference type="AlphaFoldDB" id="A0A426Y391"/>
<proteinExistence type="predicted"/>